<dbReference type="InterPro" id="IPR041657">
    <property type="entry name" value="HTH_17"/>
</dbReference>
<protein>
    <submittedName>
        <fullName evidence="2">Excisionase family DNA-binding protein</fullName>
    </submittedName>
</protein>
<gene>
    <name evidence="2" type="ORF">ACFPCS_18810</name>
</gene>
<proteinExistence type="predicted"/>
<comment type="caution">
    <text evidence="2">The sequence shown here is derived from an EMBL/GenBank/DDBJ whole genome shotgun (WGS) entry which is preliminary data.</text>
</comment>
<dbReference type="Pfam" id="PF12728">
    <property type="entry name" value="HTH_17"/>
    <property type="match status" value="1"/>
</dbReference>
<dbReference type="EMBL" id="JBHSIW010000029">
    <property type="protein sequence ID" value="MFC4905612.1"/>
    <property type="molecule type" value="Genomic_DNA"/>
</dbReference>
<keyword evidence="2" id="KW-0238">DNA-binding</keyword>
<accession>A0ABV9TNC4</accession>
<evidence type="ECO:0000313" key="3">
    <source>
        <dbReference type="Proteomes" id="UP001595797"/>
    </source>
</evidence>
<dbReference type="RefSeq" id="WP_277552427.1">
    <property type="nucleotide sequence ID" value="NZ_JARAMH010000028.1"/>
</dbReference>
<dbReference type="Proteomes" id="UP001595797">
    <property type="component" value="Unassembled WGS sequence"/>
</dbReference>
<name>A0ABV9TNC4_9MICC</name>
<evidence type="ECO:0000313" key="2">
    <source>
        <dbReference type="EMBL" id="MFC4905612.1"/>
    </source>
</evidence>
<dbReference type="InterPro" id="IPR010093">
    <property type="entry name" value="SinI_DNA-bd"/>
</dbReference>
<organism evidence="2 3">
    <name type="scientific">Kocuria oceani</name>
    <dbReference type="NCBI Taxonomy" id="988827"/>
    <lineage>
        <taxon>Bacteria</taxon>
        <taxon>Bacillati</taxon>
        <taxon>Actinomycetota</taxon>
        <taxon>Actinomycetes</taxon>
        <taxon>Micrococcales</taxon>
        <taxon>Micrococcaceae</taxon>
        <taxon>Kocuria</taxon>
    </lineage>
</organism>
<feature type="domain" description="Helix-turn-helix" evidence="1">
    <location>
        <begin position="11"/>
        <end position="55"/>
    </location>
</feature>
<reference evidence="3" key="1">
    <citation type="journal article" date="2019" name="Int. J. Syst. Evol. Microbiol.">
        <title>The Global Catalogue of Microorganisms (GCM) 10K type strain sequencing project: providing services to taxonomists for standard genome sequencing and annotation.</title>
        <authorList>
            <consortium name="The Broad Institute Genomics Platform"/>
            <consortium name="The Broad Institute Genome Sequencing Center for Infectious Disease"/>
            <person name="Wu L."/>
            <person name="Ma J."/>
        </authorList>
    </citation>
    <scope>NUCLEOTIDE SEQUENCE [LARGE SCALE GENOMIC DNA]</scope>
    <source>
        <strain evidence="3">CGMCC 4.6946</strain>
    </source>
</reference>
<keyword evidence="3" id="KW-1185">Reference proteome</keyword>
<dbReference type="GO" id="GO:0003677">
    <property type="term" value="F:DNA binding"/>
    <property type="evidence" value="ECO:0007669"/>
    <property type="project" value="UniProtKB-KW"/>
</dbReference>
<sequence length="62" mass="7134">MRDTAPEEFWTIRQAAEHLSCHRRTIERRVLDGTLTRYGLGRNIRLDAEEVRALLTPTGGAR</sequence>
<evidence type="ECO:0000259" key="1">
    <source>
        <dbReference type="Pfam" id="PF12728"/>
    </source>
</evidence>
<dbReference type="NCBIfam" id="TIGR01764">
    <property type="entry name" value="excise"/>
    <property type="match status" value="1"/>
</dbReference>